<dbReference type="InterPro" id="IPR014729">
    <property type="entry name" value="Rossmann-like_a/b/a_fold"/>
</dbReference>
<dbReference type="GO" id="GO:0008483">
    <property type="term" value="F:transaminase activity"/>
    <property type="evidence" value="ECO:0007669"/>
    <property type="project" value="UniProtKB-KW"/>
</dbReference>
<evidence type="ECO:0000313" key="2">
    <source>
        <dbReference type="EMBL" id="RGX26356.1"/>
    </source>
</evidence>
<dbReference type="OrthoDB" id="9774475at2"/>
<feature type="domain" description="Phosphoadenosine phosphosulphate reductase" evidence="1">
    <location>
        <begin position="28"/>
        <end position="75"/>
    </location>
</feature>
<feature type="domain" description="Phosphoadenosine phosphosulphate reductase" evidence="1">
    <location>
        <begin position="140"/>
        <end position="227"/>
    </location>
</feature>
<proteinExistence type="predicted"/>
<sequence>MQAWPLARKIQVTQTRIMEWYYHYGGNVAVSFSGGKDSTVLLDMARRAFPEIRAVFVDTGLEYPEIREFVKTVPNVVWLRPELAFPKVIERYGYPIVSKEVARRIYYARKGSAWAFQHLAGLNKDGTPSRFNERFMKWRFLLDAPFPISDYCCTVMKKQPIHRFTRQTGAMQIIGTMACESAIRQNSYLKNGCNAFHKKEPTSQPMSFWLEQDVLQYLQFTGIPYASGIYGQITEQKGKLVTTGAHRTGCMFCMFGAHLEKEPNRFQRMALTHPNQYDYCIHKLGCGAALDYIGVPYAA</sequence>
<dbReference type="InterPro" id="IPR002500">
    <property type="entry name" value="PAPS_reduct_dom"/>
</dbReference>
<accession>A0A413FB93</accession>
<dbReference type="Proteomes" id="UP000283880">
    <property type="component" value="Unassembled WGS sequence"/>
</dbReference>
<keyword evidence="2" id="KW-0032">Aminotransferase</keyword>
<evidence type="ECO:0000259" key="1">
    <source>
        <dbReference type="Pfam" id="PF01507"/>
    </source>
</evidence>
<dbReference type="AlphaFoldDB" id="A0A413FB93"/>
<evidence type="ECO:0000313" key="3">
    <source>
        <dbReference type="Proteomes" id="UP000283880"/>
    </source>
</evidence>
<dbReference type="Gene3D" id="3.40.50.620">
    <property type="entry name" value="HUPs"/>
    <property type="match status" value="1"/>
</dbReference>
<comment type="caution">
    <text evidence="2">The sequence shown here is derived from an EMBL/GenBank/DDBJ whole genome shotgun (WGS) entry which is preliminary data.</text>
</comment>
<keyword evidence="2" id="KW-0808">Transferase</keyword>
<gene>
    <name evidence="2" type="ORF">DWV29_19675</name>
</gene>
<dbReference type="InterPro" id="IPR050128">
    <property type="entry name" value="Sulfate_adenylyltrnsfr_sub2"/>
</dbReference>
<dbReference type="SUPFAM" id="SSF52402">
    <property type="entry name" value="Adenine nucleotide alpha hydrolases-like"/>
    <property type="match status" value="1"/>
</dbReference>
<reference evidence="2 3" key="1">
    <citation type="submission" date="2018-08" db="EMBL/GenBank/DDBJ databases">
        <title>A genome reference for cultivated species of the human gut microbiota.</title>
        <authorList>
            <person name="Zou Y."/>
            <person name="Xue W."/>
            <person name="Luo G."/>
        </authorList>
    </citation>
    <scope>NUCLEOTIDE SEQUENCE [LARGE SCALE GENOMIC DNA]</scope>
    <source>
        <strain evidence="2 3">AF04-15</strain>
    </source>
</reference>
<dbReference type="EMBL" id="QSBM01000016">
    <property type="protein sequence ID" value="RGX26356.1"/>
    <property type="molecule type" value="Genomic_DNA"/>
</dbReference>
<name>A0A413FB93_9FIRM</name>
<dbReference type="PANTHER" id="PTHR43196:SF2">
    <property type="entry name" value="PHOSPHOADENOSINE PHOSPHOSULFATE REDUCTASE"/>
    <property type="match status" value="1"/>
</dbReference>
<dbReference type="PANTHER" id="PTHR43196">
    <property type="entry name" value="SULFATE ADENYLYLTRANSFERASE SUBUNIT 2"/>
    <property type="match status" value="1"/>
</dbReference>
<protein>
    <submittedName>
        <fullName evidence="2">Class V aminotransferase</fullName>
    </submittedName>
</protein>
<dbReference type="Pfam" id="PF01507">
    <property type="entry name" value="PAPS_reduct"/>
    <property type="match status" value="2"/>
</dbReference>
<organism evidence="2 3">
    <name type="scientific">Enterocloster asparagiformis</name>
    <dbReference type="NCBI Taxonomy" id="333367"/>
    <lineage>
        <taxon>Bacteria</taxon>
        <taxon>Bacillati</taxon>
        <taxon>Bacillota</taxon>
        <taxon>Clostridia</taxon>
        <taxon>Lachnospirales</taxon>
        <taxon>Lachnospiraceae</taxon>
        <taxon>Enterocloster</taxon>
    </lineage>
</organism>